<name>A0A1F4R6B1_UNCSA</name>
<dbReference type="InterPro" id="IPR012341">
    <property type="entry name" value="6hp_glycosidase-like_sf"/>
</dbReference>
<evidence type="ECO:0000256" key="1">
    <source>
        <dbReference type="ARBA" id="ARBA00009209"/>
    </source>
</evidence>
<organism evidence="4 5">
    <name type="scientific">candidate division WOR-1 bacterium RIFCSPLOWO2_02_FULL_46_20</name>
    <dbReference type="NCBI Taxonomy" id="1802567"/>
    <lineage>
        <taxon>Bacteria</taxon>
        <taxon>Bacillati</taxon>
        <taxon>Saganbacteria</taxon>
    </lineage>
</organism>
<dbReference type="Proteomes" id="UP000176938">
    <property type="component" value="Unassembled WGS sequence"/>
</dbReference>
<evidence type="ECO:0000256" key="3">
    <source>
        <dbReference type="ARBA" id="ARBA00023295"/>
    </source>
</evidence>
<dbReference type="InterPro" id="IPR002037">
    <property type="entry name" value="Glyco_hydro_8"/>
</dbReference>
<comment type="similarity">
    <text evidence="1">Belongs to the glycosyl hydrolase 8 (cellulase D) family.</text>
</comment>
<dbReference type="GO" id="GO:0004553">
    <property type="term" value="F:hydrolase activity, hydrolyzing O-glycosyl compounds"/>
    <property type="evidence" value="ECO:0007669"/>
    <property type="project" value="InterPro"/>
</dbReference>
<accession>A0A1F4R6B1</accession>
<comment type="caution">
    <text evidence="4">The sequence shown here is derived from an EMBL/GenBank/DDBJ whole genome shotgun (WGS) entry which is preliminary data.</text>
</comment>
<dbReference type="Gene3D" id="1.50.10.10">
    <property type="match status" value="1"/>
</dbReference>
<sequence length="1141" mass="128215">MSDPNISLSNVSSILRQAQAYYQENFIADDGRPIARDAAGNDLTISEGAGYTLFGIAYSAFLVPADERAEYQAAFSQVWSWTQSNMQRQNLETVWACPPDNRLCSRNALVERPFGEVLGEEYSDHLFVWRREEEGVIYHEVPGQAGQRDIVTATDADIDIATALFFAALLNWGWPEGETGQLQENPYLIEANAILGDIWNKEVLQVGDQYYLMASDEFYRTGEGTINPSYFRPAYFSHIFPIIDPSHPWPSLSETSYEVIRQSGQIALGNLEGVNLPPDWISLNFEGNLVENTLHDETTRNDFGWDAFRTLWAVAQDYAWFNNETAFAYMTGESGPQSFILENVDFSGSTPVVFTHDGQPIAARPEDQYRVYATMLSFLAYADGEEAQNAAQIIADRLTNERSSEHSNAFYNEEGYWGNPNDYYTQRWGWFTLALLQGLPEELENSLRELYVPTTYTTEEAALTRALLPPLLFQPDPETGVRTSLGGRAILDRESALERYSLEQIQNVVSAIVERPYVPLPTQFSGPFAEIARLDESYEFDLLGYFTDSSEYWNNTVTLLGLFSQKAIEEGNQANILLAISSCQEIRGQAYFDPNDYNRALLDVVEAELRVQANNQEINFYLEGISLANSAITAMLALDTETARPDYYLITKSLMIIGDLYLKMYETLQRQPERRSESGYFLAKSAEFYNYIINLDAGVNISTTLDTPQGTNSFVVQFNQADMAQSIQFNIDQRYIPEERGAEARTAPEYLQAVAVIKNASLLMQQADIQDAMTISGELVRCQAATQIISARAQAAGRESDFFLSLANIVQADLLLALADRASYELWPGEDSNVTSLSASLDTLGDDLGFSSITANNSLSEREGQIQRIFNLSNQIVSRARELYSGIPADYGYLYSWARIKLMEIVVRRAEFIEKEYLFLVELYNDPVLLANRIPEGEFLSVEFNYIKALLLTSTKRADQSLVAIELLGTVISESAALPETYQLYYQINALLKLAEILARHEEALPAIISIFEPLGDSEGIMAILEESVNNQTAALALFASIEAMIGRLDTDTLARMALDTSSILAELHQEWALVLLSMGSRNPTIEHAIIALEYSYASHSAYDNTQRRADIRIIFARFSQIGRRDIALQEEYGRTFNNDH</sequence>
<dbReference type="EMBL" id="METP01000056">
    <property type="protein sequence ID" value="OGC03616.1"/>
    <property type="molecule type" value="Genomic_DNA"/>
</dbReference>
<dbReference type="Pfam" id="PF01270">
    <property type="entry name" value="Glyco_hydro_8"/>
    <property type="match status" value="2"/>
</dbReference>
<protein>
    <submittedName>
        <fullName evidence="4">Uncharacterized protein</fullName>
    </submittedName>
</protein>
<evidence type="ECO:0000313" key="4">
    <source>
        <dbReference type="EMBL" id="OGC03616.1"/>
    </source>
</evidence>
<gene>
    <name evidence="4" type="ORF">A3H38_01275</name>
</gene>
<reference evidence="4 5" key="1">
    <citation type="journal article" date="2016" name="Nat. Commun.">
        <title>Thousands of microbial genomes shed light on interconnected biogeochemical processes in an aquifer system.</title>
        <authorList>
            <person name="Anantharaman K."/>
            <person name="Brown C.T."/>
            <person name="Hug L.A."/>
            <person name="Sharon I."/>
            <person name="Castelle C.J."/>
            <person name="Probst A.J."/>
            <person name="Thomas B.C."/>
            <person name="Singh A."/>
            <person name="Wilkins M.J."/>
            <person name="Karaoz U."/>
            <person name="Brodie E.L."/>
            <person name="Williams K.H."/>
            <person name="Hubbard S.S."/>
            <person name="Banfield J.F."/>
        </authorList>
    </citation>
    <scope>NUCLEOTIDE SEQUENCE [LARGE SCALE GENOMIC DNA]</scope>
</reference>
<dbReference type="SUPFAM" id="SSF48208">
    <property type="entry name" value="Six-hairpin glycosidases"/>
    <property type="match status" value="1"/>
</dbReference>
<keyword evidence="3" id="KW-0326">Glycosidase</keyword>
<dbReference type="GO" id="GO:0005975">
    <property type="term" value="P:carbohydrate metabolic process"/>
    <property type="evidence" value="ECO:0007669"/>
    <property type="project" value="InterPro"/>
</dbReference>
<evidence type="ECO:0000256" key="2">
    <source>
        <dbReference type="ARBA" id="ARBA00022801"/>
    </source>
</evidence>
<keyword evidence="2" id="KW-0378">Hydrolase</keyword>
<evidence type="ECO:0000313" key="5">
    <source>
        <dbReference type="Proteomes" id="UP000176938"/>
    </source>
</evidence>
<dbReference type="InterPro" id="IPR008928">
    <property type="entry name" value="6-hairpin_glycosidase_sf"/>
</dbReference>
<proteinExistence type="inferred from homology"/>
<dbReference type="AlphaFoldDB" id="A0A1F4R6B1"/>